<evidence type="ECO:0000313" key="2">
    <source>
        <dbReference type="Proteomes" id="UP000295070"/>
    </source>
</evidence>
<gene>
    <name evidence="1" type="ORF">EPR50_G00112710</name>
</gene>
<dbReference type="EMBL" id="SCKG01000010">
    <property type="protein sequence ID" value="TDH08027.1"/>
    <property type="molecule type" value="Genomic_DNA"/>
</dbReference>
<protein>
    <submittedName>
        <fullName evidence="1">Uncharacterized protein</fullName>
    </submittedName>
</protein>
<reference evidence="1 2" key="1">
    <citation type="submission" date="2019-01" db="EMBL/GenBank/DDBJ databases">
        <title>A chromosome-scale genome assembly of the yellow perch, Perca flavescens.</title>
        <authorList>
            <person name="Feron R."/>
            <person name="Morvezen R."/>
            <person name="Bestin A."/>
            <person name="Haffray P."/>
            <person name="Klopp C."/>
            <person name="Zahm M."/>
            <person name="Cabau C."/>
            <person name="Roques C."/>
            <person name="Donnadieu C."/>
            <person name="Bouchez O."/>
            <person name="Christie M."/>
            <person name="Larson W."/>
            <person name="Guiguen Y."/>
        </authorList>
    </citation>
    <scope>NUCLEOTIDE SEQUENCE [LARGE SCALE GENOMIC DNA]</scope>
    <source>
        <strain evidence="1">YP-PL-M2</strain>
        <tissue evidence="1">Blood</tissue>
    </source>
</reference>
<dbReference type="Proteomes" id="UP000295070">
    <property type="component" value="Chromosome 10"/>
</dbReference>
<evidence type="ECO:0000313" key="1">
    <source>
        <dbReference type="EMBL" id="TDH08027.1"/>
    </source>
</evidence>
<sequence>MCMDQCCSSQYITHLCAEDRQQKRHKPRRVHNQAWERKLLMSTKPNQRRSTLYKDNSGEFLDQSVLRVPEIYKDFTLFCTITS</sequence>
<dbReference type="AlphaFoldDB" id="A0A484CZC6"/>
<keyword evidence="2" id="KW-1185">Reference proteome</keyword>
<comment type="caution">
    <text evidence="1">The sequence shown here is derived from an EMBL/GenBank/DDBJ whole genome shotgun (WGS) entry which is preliminary data.</text>
</comment>
<organism evidence="1 2">
    <name type="scientific">Perca flavescens</name>
    <name type="common">American yellow perch</name>
    <name type="synonym">Morone flavescens</name>
    <dbReference type="NCBI Taxonomy" id="8167"/>
    <lineage>
        <taxon>Eukaryota</taxon>
        <taxon>Metazoa</taxon>
        <taxon>Chordata</taxon>
        <taxon>Craniata</taxon>
        <taxon>Vertebrata</taxon>
        <taxon>Euteleostomi</taxon>
        <taxon>Actinopterygii</taxon>
        <taxon>Neopterygii</taxon>
        <taxon>Teleostei</taxon>
        <taxon>Neoteleostei</taxon>
        <taxon>Acanthomorphata</taxon>
        <taxon>Eupercaria</taxon>
        <taxon>Perciformes</taxon>
        <taxon>Percoidei</taxon>
        <taxon>Percidae</taxon>
        <taxon>Percinae</taxon>
        <taxon>Perca</taxon>
    </lineage>
</organism>
<proteinExistence type="predicted"/>
<name>A0A484CZC6_PERFV</name>
<accession>A0A484CZC6</accession>